<feature type="region of interest" description="Disordered" evidence="14">
    <location>
        <begin position="101"/>
        <end position="124"/>
    </location>
</feature>
<feature type="signal peptide" evidence="15">
    <location>
        <begin position="1"/>
        <end position="44"/>
    </location>
</feature>
<organism evidence="18 19">
    <name type="scientific">Massilia yuzhufengensis</name>
    <dbReference type="NCBI Taxonomy" id="1164594"/>
    <lineage>
        <taxon>Bacteria</taxon>
        <taxon>Pseudomonadati</taxon>
        <taxon>Pseudomonadota</taxon>
        <taxon>Betaproteobacteria</taxon>
        <taxon>Burkholderiales</taxon>
        <taxon>Oxalobacteraceae</taxon>
        <taxon>Telluria group</taxon>
        <taxon>Massilia</taxon>
    </lineage>
</organism>
<keyword evidence="6 15" id="KW-0732">Signal</keyword>
<dbReference type="InterPro" id="IPR000531">
    <property type="entry name" value="Beta-barrel_TonB"/>
</dbReference>
<dbReference type="Pfam" id="PF07715">
    <property type="entry name" value="Plug"/>
    <property type="match status" value="1"/>
</dbReference>
<keyword evidence="10 11" id="KW-0998">Cell outer membrane</keyword>
<evidence type="ECO:0000313" key="19">
    <source>
        <dbReference type="Proteomes" id="UP000198639"/>
    </source>
</evidence>
<dbReference type="InterPro" id="IPR012910">
    <property type="entry name" value="Plug_dom"/>
</dbReference>
<keyword evidence="4 11" id="KW-1134">Transmembrane beta strand</keyword>
<evidence type="ECO:0000259" key="16">
    <source>
        <dbReference type="Pfam" id="PF00593"/>
    </source>
</evidence>
<comment type="subcellular location">
    <subcellularLocation>
        <location evidence="1 11">Cell outer membrane</location>
        <topology evidence="1 11">Multi-pass membrane protein</topology>
    </subcellularLocation>
</comment>
<evidence type="ECO:0000256" key="7">
    <source>
        <dbReference type="ARBA" id="ARBA00023077"/>
    </source>
</evidence>
<keyword evidence="8 11" id="KW-0472">Membrane</keyword>
<accession>A0A1I1N316</accession>
<evidence type="ECO:0000256" key="14">
    <source>
        <dbReference type="SAM" id="MobiDB-lite"/>
    </source>
</evidence>
<dbReference type="InterPro" id="IPR010917">
    <property type="entry name" value="TonB_rcpt_CS"/>
</dbReference>
<protein>
    <submittedName>
        <fullName evidence="18">Iron complex outermembrane recepter protein</fullName>
    </submittedName>
</protein>
<evidence type="ECO:0000256" key="10">
    <source>
        <dbReference type="ARBA" id="ARBA00023237"/>
    </source>
</evidence>
<keyword evidence="3 11" id="KW-0813">Transport</keyword>
<feature type="chain" id="PRO_5011623712" evidence="15">
    <location>
        <begin position="45"/>
        <end position="906"/>
    </location>
</feature>
<evidence type="ECO:0000256" key="9">
    <source>
        <dbReference type="ARBA" id="ARBA00023170"/>
    </source>
</evidence>
<dbReference type="InterPro" id="IPR039426">
    <property type="entry name" value="TonB-dep_rcpt-like"/>
</dbReference>
<evidence type="ECO:0000256" key="6">
    <source>
        <dbReference type="ARBA" id="ARBA00022729"/>
    </source>
</evidence>
<keyword evidence="5 11" id="KW-0812">Transmembrane</keyword>
<evidence type="ECO:0000256" key="2">
    <source>
        <dbReference type="ARBA" id="ARBA00009810"/>
    </source>
</evidence>
<evidence type="ECO:0000259" key="17">
    <source>
        <dbReference type="Pfam" id="PF07715"/>
    </source>
</evidence>
<feature type="domain" description="TonB-dependent receptor-like beta-barrel" evidence="16">
    <location>
        <begin position="342"/>
        <end position="871"/>
    </location>
</feature>
<dbReference type="Pfam" id="PF00593">
    <property type="entry name" value="TonB_dep_Rec_b-barrel"/>
    <property type="match status" value="1"/>
</dbReference>
<dbReference type="EMBL" id="FOLD01000012">
    <property type="protein sequence ID" value="SFC92041.1"/>
    <property type="molecule type" value="Genomic_DNA"/>
</dbReference>
<feature type="compositionally biased region" description="Polar residues" evidence="14">
    <location>
        <begin position="101"/>
        <end position="122"/>
    </location>
</feature>
<evidence type="ECO:0000256" key="12">
    <source>
        <dbReference type="PROSITE-ProRule" id="PRU10144"/>
    </source>
</evidence>
<evidence type="ECO:0000313" key="18">
    <source>
        <dbReference type="EMBL" id="SFC92041.1"/>
    </source>
</evidence>
<evidence type="ECO:0000256" key="13">
    <source>
        <dbReference type="RuleBase" id="RU003357"/>
    </source>
</evidence>
<dbReference type="Gene3D" id="2.170.130.10">
    <property type="entry name" value="TonB-dependent receptor, plug domain"/>
    <property type="match status" value="1"/>
</dbReference>
<reference evidence="19" key="1">
    <citation type="submission" date="2016-10" db="EMBL/GenBank/DDBJ databases">
        <authorList>
            <person name="Varghese N."/>
            <person name="Submissions S."/>
        </authorList>
    </citation>
    <scope>NUCLEOTIDE SEQUENCE [LARGE SCALE GENOMIC DNA]</scope>
    <source>
        <strain evidence="19">CGMCC 1.12041</strain>
    </source>
</reference>
<dbReference type="PROSITE" id="PS01156">
    <property type="entry name" value="TONB_DEPENDENT_REC_2"/>
    <property type="match status" value="1"/>
</dbReference>
<evidence type="ECO:0000256" key="8">
    <source>
        <dbReference type="ARBA" id="ARBA00023136"/>
    </source>
</evidence>
<dbReference type="Gene3D" id="2.40.170.20">
    <property type="entry name" value="TonB-dependent receptor, beta-barrel domain"/>
    <property type="match status" value="1"/>
</dbReference>
<gene>
    <name evidence="18" type="ORF">SAMN05216204_11262</name>
</gene>
<proteinExistence type="inferred from homology"/>
<dbReference type="OrthoDB" id="9760620at2"/>
<evidence type="ECO:0000256" key="11">
    <source>
        <dbReference type="PROSITE-ProRule" id="PRU01360"/>
    </source>
</evidence>
<name>A0A1I1N316_9BURK</name>
<feature type="domain" description="TonB-dependent receptor plug" evidence="17">
    <location>
        <begin position="69"/>
        <end position="184"/>
    </location>
</feature>
<evidence type="ECO:0000256" key="5">
    <source>
        <dbReference type="ARBA" id="ARBA00022692"/>
    </source>
</evidence>
<dbReference type="PROSITE" id="PS52016">
    <property type="entry name" value="TONB_DEPENDENT_REC_3"/>
    <property type="match status" value="1"/>
</dbReference>
<dbReference type="InterPro" id="IPR036942">
    <property type="entry name" value="Beta-barrel_TonB_sf"/>
</dbReference>
<evidence type="ECO:0000256" key="3">
    <source>
        <dbReference type="ARBA" id="ARBA00022448"/>
    </source>
</evidence>
<sequence length="906" mass="97259">MQGTTQHQPRQADQPFNLRPMRISHLVAVLCASGMLGAMPAALAQDAPAKMDSVVVTGTLIRGAAPVGAPVAKLDREAIEKSGAATTTDLLRLLPQVQNLGATDSHNSNTQNANQNITSGSGINLRGLGPESTLTLVNGVRMAPGGLAAQYTDPATIPPLAVERIEVITDGGSATYGSDAVGGVVNIRLRKRFDGVQVSARHGVAEDMHQTQVGAIAGRNWEGGNVMFAIDKNKRSRLSSDNRAFYTDDMRPWGGPDLRSFNASPGNIQVGSTRYGIPAGQDGRGLTAARLSSTPNRLSIYRGRDALPEQDRLSIVTAFSQELSPTLRLNLEAFGSERKYERFSDPSSGSYTVRPANPFFMSPVAGATSTVVNYSWINDIGNNLSQGHERTGRIMAGLDFDIGTDWSGNAYVATSRTDEKSLSGNINGNAVNAALADTNAATALNLFCDAAAFQCNNPATIAKLIAFNDRNSSYKMHDVGMKFDGPVLSLPAGKLRVAVGGEIHKDEMAYYEDRNNSTPNNSTVFHIDNSRSMPKRTVKSLYAEANVPVVGKANAMPFVERLDLSLAIRADDYSDFGFTSNPKAGIDWVPVSGMKVYATYGTAFRAPTLGDLDPINAGLINVVDRIGADGRTQTRGIVLLGGREGLGPETADITTFGLNVKPAALKGLSLTADFFKVDYQDRILTPGNDQAIFQKPELSPYLNTTPTVAQLQALMAQPTFTGNTQEPIAGLRFVADGRRYNAGVVKTSGVDLSARYDWTTGFGRMTAAANANYIFNYKQQFTPTTPLVGGLLNTLNNPVRLRARAELGWTGQDARVTAFANFTNAYTNATLATRPTVGSYTTFDLTAQYDIGKLFGEQYKELRAALSVQNLLDRDPPYVQNATLAFDPQNASAMGRFASLTLSYKF</sequence>
<dbReference type="RefSeq" id="WP_091874836.1">
    <property type="nucleotide sequence ID" value="NZ_FOLD01000012.1"/>
</dbReference>
<evidence type="ECO:0000256" key="15">
    <source>
        <dbReference type="SAM" id="SignalP"/>
    </source>
</evidence>
<evidence type="ECO:0000256" key="4">
    <source>
        <dbReference type="ARBA" id="ARBA00022452"/>
    </source>
</evidence>
<dbReference type="AlphaFoldDB" id="A0A1I1N316"/>
<keyword evidence="7 13" id="KW-0798">TonB box</keyword>
<dbReference type="InterPro" id="IPR037066">
    <property type="entry name" value="Plug_dom_sf"/>
</dbReference>
<dbReference type="STRING" id="1164594.SAMN05216204_11262"/>
<comment type="similarity">
    <text evidence="2 11 13">Belongs to the TonB-dependent receptor family.</text>
</comment>
<keyword evidence="9" id="KW-0675">Receptor</keyword>
<dbReference type="SUPFAM" id="SSF56935">
    <property type="entry name" value="Porins"/>
    <property type="match status" value="1"/>
</dbReference>
<evidence type="ECO:0000256" key="1">
    <source>
        <dbReference type="ARBA" id="ARBA00004571"/>
    </source>
</evidence>
<dbReference type="Proteomes" id="UP000198639">
    <property type="component" value="Unassembled WGS sequence"/>
</dbReference>
<keyword evidence="19" id="KW-1185">Reference proteome</keyword>
<dbReference type="PANTHER" id="PTHR47234:SF2">
    <property type="entry name" value="TONB-DEPENDENT RECEPTOR"/>
    <property type="match status" value="1"/>
</dbReference>
<dbReference type="GO" id="GO:0009279">
    <property type="term" value="C:cell outer membrane"/>
    <property type="evidence" value="ECO:0007669"/>
    <property type="project" value="UniProtKB-SubCell"/>
</dbReference>
<dbReference type="PANTHER" id="PTHR47234">
    <property type="match status" value="1"/>
</dbReference>
<feature type="short sequence motif" description="TonB C-terminal box" evidence="12">
    <location>
        <begin position="889"/>
        <end position="906"/>
    </location>
</feature>